<dbReference type="Proteomes" id="UP001054837">
    <property type="component" value="Unassembled WGS sequence"/>
</dbReference>
<organism evidence="2 3">
    <name type="scientific">Caerostris darwini</name>
    <dbReference type="NCBI Taxonomy" id="1538125"/>
    <lineage>
        <taxon>Eukaryota</taxon>
        <taxon>Metazoa</taxon>
        <taxon>Ecdysozoa</taxon>
        <taxon>Arthropoda</taxon>
        <taxon>Chelicerata</taxon>
        <taxon>Arachnida</taxon>
        <taxon>Araneae</taxon>
        <taxon>Araneomorphae</taxon>
        <taxon>Entelegynae</taxon>
        <taxon>Araneoidea</taxon>
        <taxon>Araneidae</taxon>
        <taxon>Caerostris</taxon>
    </lineage>
</organism>
<name>A0AAV4V167_9ARAC</name>
<dbReference type="EMBL" id="BPLQ01012247">
    <property type="protein sequence ID" value="GIY63932.1"/>
    <property type="molecule type" value="Genomic_DNA"/>
</dbReference>
<dbReference type="AlphaFoldDB" id="A0AAV4V167"/>
<protein>
    <submittedName>
        <fullName evidence="2">Uncharacterized protein</fullName>
    </submittedName>
</protein>
<comment type="caution">
    <text evidence="2">The sequence shown here is derived from an EMBL/GenBank/DDBJ whole genome shotgun (WGS) entry which is preliminary data.</text>
</comment>
<accession>A0AAV4V167</accession>
<keyword evidence="3" id="KW-1185">Reference proteome</keyword>
<evidence type="ECO:0000313" key="2">
    <source>
        <dbReference type="EMBL" id="GIY63932.1"/>
    </source>
</evidence>
<evidence type="ECO:0000313" key="3">
    <source>
        <dbReference type="Proteomes" id="UP001054837"/>
    </source>
</evidence>
<reference evidence="2 3" key="1">
    <citation type="submission" date="2021-06" db="EMBL/GenBank/DDBJ databases">
        <title>Caerostris darwini draft genome.</title>
        <authorList>
            <person name="Kono N."/>
            <person name="Arakawa K."/>
        </authorList>
    </citation>
    <scope>NUCLEOTIDE SEQUENCE [LARGE SCALE GENOMIC DNA]</scope>
</reference>
<gene>
    <name evidence="2" type="ORF">CDAR_255211</name>
</gene>
<feature type="region of interest" description="Disordered" evidence="1">
    <location>
        <begin position="297"/>
        <end position="331"/>
    </location>
</feature>
<sequence length="423" mass="48246">MTTCTESGVPFPRKGETLNTHDESHDLEDIRTFSHGGVIHKLLWLFVRIVARLNRDFNPLIPHRSEVHSVSTSQISEPEFEWKQALLILTSSIITIVLFVHLWRWFNKYFITGVNSDCKLDRILESLILKATSVKKSAIHLNRSFRSDNHVTSVDHGSWPKVSPTLSIVYRKRVPRATWRTLWDHALLSRVLHVLKVFPDLSLEGSGRLDEKNEHPDVPENDALNCLYQKLHRIQSLLSNLPQENLPKPLILKDRRLELNQRSPKRYTDDSDWWEEIENALNDALLAVKARKEISKATSSSGVLDKSPSTNAELDAQEQKGTATLEQKDHSTEGEIIQTFEEPPVLIEPGPGPPVSQNLKHPDQSVVSTEVNNCNRRTRIQNHVKKGQTIAEKSALFKSKQDCSTLNIQIEFDRKVFLGKLAK</sequence>
<proteinExistence type="predicted"/>
<feature type="compositionally biased region" description="Polar residues" evidence="1">
    <location>
        <begin position="297"/>
        <end position="312"/>
    </location>
</feature>
<evidence type="ECO:0000256" key="1">
    <source>
        <dbReference type="SAM" id="MobiDB-lite"/>
    </source>
</evidence>